<comment type="caution">
    <text evidence="4">The sequence shown here is derived from an EMBL/GenBank/DDBJ whole genome shotgun (WGS) entry which is preliminary data.</text>
</comment>
<dbReference type="PANTHER" id="PTHR13452:SF10">
    <property type="entry name" value="THUMP DOMAIN-CONTAINING PROTEIN 1"/>
    <property type="match status" value="1"/>
</dbReference>
<dbReference type="InterPro" id="IPR040183">
    <property type="entry name" value="THUMPD1-like"/>
</dbReference>
<dbReference type="PROSITE" id="PS51165">
    <property type="entry name" value="THUMP"/>
    <property type="match status" value="1"/>
</dbReference>
<sequence length="278" mass="31340">MGSERSRKKNIKKYMRTKRPASKIPHRNKVEGPGIWVSCVKGKEKQTVGELYDLFESLADVLYPPSEMKDGVDGEGDQDEDLETAMAKEIAELNKPRNEHRFVNCRINAPCTIFFAVKPPIDPVRLVSAHIDEVNRTGITHTKFVHVFRFSPVWDTCAATLPDIVRLAERLLPPAFDSDPPRPFKYRIQLSTRNHNALAREELYPALAKCVPIDRGHSVDIEHAELVILVELYMFVCGLSVVRDYDRFRKFNVNSIAEAAVARGLGDEADGSGLGLNR</sequence>
<dbReference type="Gene3D" id="3.30.2300.10">
    <property type="entry name" value="THUMP superfamily"/>
    <property type="match status" value="1"/>
</dbReference>
<proteinExistence type="predicted"/>
<dbReference type="GO" id="GO:0006400">
    <property type="term" value="P:tRNA modification"/>
    <property type="evidence" value="ECO:0007669"/>
    <property type="project" value="InterPro"/>
</dbReference>
<dbReference type="Pfam" id="PF02926">
    <property type="entry name" value="THUMP"/>
    <property type="match status" value="1"/>
</dbReference>
<keyword evidence="1" id="KW-0694">RNA-binding</keyword>
<evidence type="ECO:0000256" key="2">
    <source>
        <dbReference type="SAM" id="MobiDB-lite"/>
    </source>
</evidence>
<dbReference type="CDD" id="cd11717">
    <property type="entry name" value="THUMP_THUMPD1_like"/>
    <property type="match status" value="1"/>
</dbReference>
<dbReference type="Proteomes" id="UP000886523">
    <property type="component" value="Unassembled WGS sequence"/>
</dbReference>
<dbReference type="EMBL" id="MU128951">
    <property type="protein sequence ID" value="KAF9515314.1"/>
    <property type="molecule type" value="Genomic_DNA"/>
</dbReference>
<gene>
    <name evidence="4" type="ORF">BS47DRAFT_1448568</name>
</gene>
<evidence type="ECO:0000259" key="3">
    <source>
        <dbReference type="PROSITE" id="PS51165"/>
    </source>
</evidence>
<evidence type="ECO:0000256" key="1">
    <source>
        <dbReference type="PROSITE-ProRule" id="PRU00529"/>
    </source>
</evidence>
<keyword evidence="5" id="KW-1185">Reference proteome</keyword>
<name>A0A9P6B0A2_9AGAM</name>
<feature type="region of interest" description="Disordered" evidence="2">
    <location>
        <begin position="1"/>
        <end position="27"/>
    </location>
</feature>
<dbReference type="OrthoDB" id="367221at2759"/>
<dbReference type="GO" id="GO:0003723">
    <property type="term" value="F:RNA binding"/>
    <property type="evidence" value="ECO:0007669"/>
    <property type="project" value="UniProtKB-UniRule"/>
</dbReference>
<protein>
    <recommendedName>
        <fullName evidence="3">THUMP domain-containing protein</fullName>
    </recommendedName>
</protein>
<dbReference type="PANTHER" id="PTHR13452">
    <property type="entry name" value="THUMP DOMAIN CONTAINING PROTEIN 1-RELATED"/>
    <property type="match status" value="1"/>
</dbReference>
<feature type="domain" description="THUMP" evidence="3">
    <location>
        <begin position="133"/>
        <end position="243"/>
    </location>
</feature>
<dbReference type="SUPFAM" id="SSF143437">
    <property type="entry name" value="THUMP domain-like"/>
    <property type="match status" value="1"/>
</dbReference>
<accession>A0A9P6B0A2</accession>
<dbReference type="AlphaFoldDB" id="A0A9P6B0A2"/>
<organism evidence="4 5">
    <name type="scientific">Hydnum rufescens UP504</name>
    <dbReference type="NCBI Taxonomy" id="1448309"/>
    <lineage>
        <taxon>Eukaryota</taxon>
        <taxon>Fungi</taxon>
        <taxon>Dikarya</taxon>
        <taxon>Basidiomycota</taxon>
        <taxon>Agaricomycotina</taxon>
        <taxon>Agaricomycetes</taxon>
        <taxon>Cantharellales</taxon>
        <taxon>Hydnaceae</taxon>
        <taxon>Hydnum</taxon>
    </lineage>
</organism>
<dbReference type="InterPro" id="IPR004114">
    <property type="entry name" value="THUMP_dom"/>
</dbReference>
<reference evidence="4" key="1">
    <citation type="journal article" date="2020" name="Nat. Commun.">
        <title>Large-scale genome sequencing of mycorrhizal fungi provides insights into the early evolution of symbiotic traits.</title>
        <authorList>
            <person name="Miyauchi S."/>
            <person name="Kiss E."/>
            <person name="Kuo A."/>
            <person name="Drula E."/>
            <person name="Kohler A."/>
            <person name="Sanchez-Garcia M."/>
            <person name="Morin E."/>
            <person name="Andreopoulos B."/>
            <person name="Barry K.W."/>
            <person name="Bonito G."/>
            <person name="Buee M."/>
            <person name="Carver A."/>
            <person name="Chen C."/>
            <person name="Cichocki N."/>
            <person name="Clum A."/>
            <person name="Culley D."/>
            <person name="Crous P.W."/>
            <person name="Fauchery L."/>
            <person name="Girlanda M."/>
            <person name="Hayes R.D."/>
            <person name="Keri Z."/>
            <person name="LaButti K."/>
            <person name="Lipzen A."/>
            <person name="Lombard V."/>
            <person name="Magnuson J."/>
            <person name="Maillard F."/>
            <person name="Murat C."/>
            <person name="Nolan M."/>
            <person name="Ohm R.A."/>
            <person name="Pangilinan J."/>
            <person name="Pereira M.F."/>
            <person name="Perotto S."/>
            <person name="Peter M."/>
            <person name="Pfister S."/>
            <person name="Riley R."/>
            <person name="Sitrit Y."/>
            <person name="Stielow J.B."/>
            <person name="Szollosi G."/>
            <person name="Zifcakova L."/>
            <person name="Stursova M."/>
            <person name="Spatafora J.W."/>
            <person name="Tedersoo L."/>
            <person name="Vaario L.M."/>
            <person name="Yamada A."/>
            <person name="Yan M."/>
            <person name="Wang P."/>
            <person name="Xu J."/>
            <person name="Bruns T."/>
            <person name="Baldrian P."/>
            <person name="Vilgalys R."/>
            <person name="Dunand C."/>
            <person name="Henrissat B."/>
            <person name="Grigoriev I.V."/>
            <person name="Hibbett D."/>
            <person name="Nagy L.G."/>
            <person name="Martin F.M."/>
        </authorList>
    </citation>
    <scope>NUCLEOTIDE SEQUENCE</scope>
    <source>
        <strain evidence="4">UP504</strain>
    </source>
</reference>
<evidence type="ECO:0000313" key="4">
    <source>
        <dbReference type="EMBL" id="KAF9515314.1"/>
    </source>
</evidence>
<evidence type="ECO:0000313" key="5">
    <source>
        <dbReference type="Proteomes" id="UP000886523"/>
    </source>
</evidence>